<protein>
    <recommendedName>
        <fullName evidence="7">Inter-alpha-trypsin inhibitor heavy chain H2-like protein</fullName>
    </recommendedName>
</protein>
<dbReference type="NCBIfam" id="TIGR02226">
    <property type="entry name" value="two_anch"/>
    <property type="match status" value="1"/>
</dbReference>
<accession>A0A0J1EC73</accession>
<keyword evidence="2" id="KW-0472">Membrane</keyword>
<feature type="domain" description="VWFA" evidence="4">
    <location>
        <begin position="94"/>
        <end position="187"/>
    </location>
</feature>
<evidence type="ECO:0000259" key="3">
    <source>
        <dbReference type="Pfam" id="PF07584"/>
    </source>
</evidence>
<feature type="transmembrane region" description="Helical" evidence="2">
    <location>
        <begin position="59"/>
        <end position="78"/>
    </location>
</feature>
<evidence type="ECO:0000313" key="5">
    <source>
        <dbReference type="EMBL" id="KLU03219.1"/>
    </source>
</evidence>
<dbReference type="InterPro" id="IPR036465">
    <property type="entry name" value="vWFA_dom_sf"/>
</dbReference>
<dbReference type="Pfam" id="PF13519">
    <property type="entry name" value="VWA_2"/>
    <property type="match status" value="1"/>
</dbReference>
<feature type="domain" description="Aerotolerance regulator N-terminal" evidence="3">
    <location>
        <begin position="1"/>
        <end position="76"/>
    </location>
</feature>
<dbReference type="InterPro" id="IPR002035">
    <property type="entry name" value="VWF_A"/>
</dbReference>
<proteinExistence type="predicted"/>
<evidence type="ECO:0000259" key="4">
    <source>
        <dbReference type="Pfam" id="PF13519"/>
    </source>
</evidence>
<dbReference type="PATRIC" id="fig|595434.4.peg.4304"/>
<dbReference type="Proteomes" id="UP000036367">
    <property type="component" value="Unassembled WGS sequence"/>
</dbReference>
<organism evidence="5 6">
    <name type="scientific">Rhodopirellula islandica</name>
    <dbReference type="NCBI Taxonomy" id="595434"/>
    <lineage>
        <taxon>Bacteria</taxon>
        <taxon>Pseudomonadati</taxon>
        <taxon>Planctomycetota</taxon>
        <taxon>Planctomycetia</taxon>
        <taxon>Pirellulales</taxon>
        <taxon>Pirellulaceae</taxon>
        <taxon>Rhodopirellula</taxon>
    </lineage>
</organism>
<comment type="caution">
    <text evidence="5">The sequence shown here is derived from an EMBL/GenBank/DDBJ whole genome shotgun (WGS) entry which is preliminary data.</text>
</comment>
<dbReference type="EMBL" id="LECT01000038">
    <property type="protein sequence ID" value="KLU03219.1"/>
    <property type="molecule type" value="Genomic_DNA"/>
</dbReference>
<dbReference type="PANTHER" id="PTHR37464">
    <property type="entry name" value="BLL2463 PROTEIN"/>
    <property type="match status" value="1"/>
</dbReference>
<dbReference type="Pfam" id="PF07584">
    <property type="entry name" value="BatA"/>
    <property type="match status" value="1"/>
</dbReference>
<keyword evidence="2" id="KW-1133">Transmembrane helix</keyword>
<feature type="transmembrane region" description="Helical" evidence="2">
    <location>
        <begin position="6"/>
        <end position="24"/>
    </location>
</feature>
<evidence type="ECO:0008006" key="7">
    <source>
        <dbReference type="Google" id="ProtNLM"/>
    </source>
</evidence>
<evidence type="ECO:0000313" key="6">
    <source>
        <dbReference type="Proteomes" id="UP000036367"/>
    </source>
</evidence>
<feature type="transmembrane region" description="Helical" evidence="2">
    <location>
        <begin position="677"/>
        <end position="695"/>
    </location>
</feature>
<dbReference type="AlphaFoldDB" id="A0A0J1EC73"/>
<dbReference type="RefSeq" id="WP_047815775.1">
    <property type="nucleotide sequence ID" value="NZ_LECT01000038.1"/>
</dbReference>
<feature type="region of interest" description="Disordered" evidence="1">
    <location>
        <begin position="580"/>
        <end position="602"/>
    </location>
</feature>
<dbReference type="CDD" id="cd00198">
    <property type="entry name" value="vWFA"/>
    <property type="match status" value="1"/>
</dbReference>
<dbReference type="PANTHER" id="PTHR37464:SF1">
    <property type="entry name" value="BLL2463 PROTEIN"/>
    <property type="match status" value="1"/>
</dbReference>
<name>A0A0J1EC73_RHOIS</name>
<sequence length="704" mass="77817">MSMLAPFFLAGALAVAAPILFHLIRQHPKGALPFSSVMFLREVPPRLTRRSRLDQWPLLLLRALALLLLAAAFARPFLRGASDQFSDTPVRRIAVLIDRSASMQREDLWDQAVKKAEEVLTDLSAQDQFAVFVFDTETDRIWETSLAATSDERQSALALQALKEIQPTWRATDLGSALRETADWAQWPTESRAPAENDSNEAEPATRNQPPGPASIVLISDLQDGSKIDSLQQNTWPEQVTLDIRRVVPAEQGNATAIVMNDQTMENLQDSTGNEPDRKLPVRVVNSKLASQFDLTLQWKDTSDKQTIQVEADATQIVRMNQPSDSATAIVLSGDDSPFDNTIHWVAPEKRSYRLLYVGESEDDPRESLFYYLERVPLDNATRTVSMETVVVAQLPSDLDPRECPLVVVGDVASTDSFSQTLRTYAEAGGRVLFVMDESDSASNVLNCIASITDDDSLSTQEAKIDDYAMWSRVDFSSPLFASMADPQFNDFSKIQFWNHRNVSGLEAADWNVLATFDSGAPALAQSGNIWLLTTGWQPSSSQLALSTKFIPLIAQMFAGNERAATSVAGHVVGTPLPWPPTEGAELLRSDGESSPYEQASDADFVDRPGVYQLKLPDEEPIPFASNLSESESQTDAMDEDTLERLGIGLGEAATAEKLTQATLQLRDRELESNQRLWQWLLLAAIGLLVIETLWGGRYAKRIA</sequence>
<dbReference type="Gene3D" id="3.40.50.410">
    <property type="entry name" value="von Willebrand factor, type A domain"/>
    <property type="match status" value="1"/>
</dbReference>
<feature type="region of interest" description="Disordered" evidence="1">
    <location>
        <begin position="184"/>
        <end position="216"/>
    </location>
</feature>
<reference evidence="5" key="1">
    <citation type="submission" date="2015-05" db="EMBL/GenBank/DDBJ databases">
        <title>Permanent draft genome of Rhodopirellula islandicus K833.</title>
        <authorList>
            <person name="Kizina J."/>
            <person name="Richter M."/>
            <person name="Glockner F.O."/>
            <person name="Harder J."/>
        </authorList>
    </citation>
    <scope>NUCLEOTIDE SEQUENCE [LARGE SCALE GENOMIC DNA]</scope>
    <source>
        <strain evidence="5">K833</strain>
    </source>
</reference>
<keyword evidence="6" id="KW-1185">Reference proteome</keyword>
<evidence type="ECO:0000256" key="2">
    <source>
        <dbReference type="SAM" id="Phobius"/>
    </source>
</evidence>
<evidence type="ECO:0000256" key="1">
    <source>
        <dbReference type="SAM" id="MobiDB-lite"/>
    </source>
</evidence>
<gene>
    <name evidence="5" type="ORF">RISK_004531</name>
</gene>
<dbReference type="STRING" id="595434.RISK_004531"/>
<keyword evidence="2" id="KW-0812">Transmembrane</keyword>
<dbReference type="OrthoDB" id="228877at2"/>
<dbReference type="InterPro" id="IPR011933">
    <property type="entry name" value="Double_TM_dom"/>
</dbReference>
<dbReference type="InterPro" id="IPR024163">
    <property type="entry name" value="Aerotolerance_reg_N"/>
</dbReference>
<dbReference type="SUPFAM" id="SSF53300">
    <property type="entry name" value="vWA-like"/>
    <property type="match status" value="1"/>
</dbReference>